<dbReference type="RefSeq" id="WP_137616872.1">
    <property type="nucleotide sequence ID" value="NZ_BJDI01000013.1"/>
</dbReference>
<name>A0ABW1SIR9_9LACO</name>
<reference evidence="2" key="1">
    <citation type="journal article" date="2019" name="Int. J. Syst. Evol. Microbiol.">
        <title>The Global Catalogue of Microorganisms (GCM) 10K type strain sequencing project: providing services to taxonomists for standard genome sequencing and annotation.</title>
        <authorList>
            <consortium name="The Broad Institute Genomics Platform"/>
            <consortium name="The Broad Institute Genome Sequencing Center for Infectious Disease"/>
            <person name="Wu L."/>
            <person name="Ma J."/>
        </authorList>
    </citation>
    <scope>NUCLEOTIDE SEQUENCE [LARGE SCALE GENOMIC DNA]</scope>
    <source>
        <strain evidence="2">CCM 8930</strain>
    </source>
</reference>
<evidence type="ECO:0008006" key="3">
    <source>
        <dbReference type="Google" id="ProtNLM"/>
    </source>
</evidence>
<dbReference type="CDD" id="cd00093">
    <property type="entry name" value="HTH_XRE"/>
    <property type="match status" value="1"/>
</dbReference>
<dbReference type="Gene3D" id="1.10.260.40">
    <property type="entry name" value="lambda repressor-like DNA-binding domains"/>
    <property type="match status" value="1"/>
</dbReference>
<dbReference type="EMBL" id="JBHSSE010000009">
    <property type="protein sequence ID" value="MFC6201168.1"/>
    <property type="molecule type" value="Genomic_DNA"/>
</dbReference>
<dbReference type="InterPro" id="IPR010982">
    <property type="entry name" value="Lambda_DNA-bd_dom_sf"/>
</dbReference>
<evidence type="ECO:0000313" key="2">
    <source>
        <dbReference type="Proteomes" id="UP001596171"/>
    </source>
</evidence>
<dbReference type="Proteomes" id="UP001596171">
    <property type="component" value="Unassembled WGS sequence"/>
</dbReference>
<dbReference type="InterPro" id="IPR001387">
    <property type="entry name" value="Cro/C1-type_HTH"/>
</dbReference>
<proteinExistence type="predicted"/>
<keyword evidence="2" id="KW-1185">Reference proteome</keyword>
<comment type="caution">
    <text evidence="1">The sequence shown here is derived from an EMBL/GenBank/DDBJ whole genome shotgun (WGS) entry which is preliminary data.</text>
</comment>
<gene>
    <name evidence="1" type="ORF">ACFP1L_04540</name>
</gene>
<sequence length="172" mass="20081">MENPAIKVRRQINYWRPVLQKTVTYREVELNETVKIRRRQISVKHCYWVPLTADLADMEAYLLPLDDPDWNTRRDWQNYRERYQILSGAAVKKSRTTYGLSGREMAAIIGISHSSLSEIENELVLQSDEQDSLLRLAQNRLAFAALVRKRRASLTEAFDEARYRAILAKVQA</sequence>
<dbReference type="SUPFAM" id="SSF47413">
    <property type="entry name" value="lambda repressor-like DNA-binding domains"/>
    <property type="match status" value="1"/>
</dbReference>
<protein>
    <recommendedName>
        <fullName evidence="3">HTH cro/C1-type domain-containing protein</fullName>
    </recommendedName>
</protein>
<evidence type="ECO:0000313" key="1">
    <source>
        <dbReference type="EMBL" id="MFC6201168.1"/>
    </source>
</evidence>
<accession>A0ABW1SIR9</accession>
<organism evidence="1 2">
    <name type="scientific">Lactiplantibacillus nangangensis</name>
    <dbReference type="NCBI Taxonomy" id="2559917"/>
    <lineage>
        <taxon>Bacteria</taxon>
        <taxon>Bacillati</taxon>
        <taxon>Bacillota</taxon>
        <taxon>Bacilli</taxon>
        <taxon>Lactobacillales</taxon>
        <taxon>Lactobacillaceae</taxon>
        <taxon>Lactiplantibacillus</taxon>
    </lineage>
</organism>